<sequence length="227" mass="23830">MGYKLLVISSCRGRRGQLLLELLVTIGVVALIAGIVAQIVYVSLQSNRSGGESNVAQGIAVETFDAVKSATTENWLYLYDLTHSSGTTVYYPTQSGGKWVNVTGTESIVTNDTTYSRSFYVQHVCRDTSTNAITGVTDTQGVATTTCTVSGGSGDTSTEKVTATVSWPTGNPISYVDYVTRWRNTVCSQTSWAGGSTSSAVTCPSTTYGSSTDVTVGATLELCSGGC</sequence>
<feature type="transmembrane region" description="Helical" evidence="1">
    <location>
        <begin position="20"/>
        <end position="44"/>
    </location>
</feature>
<accession>A0A1G2CDS4</accession>
<evidence type="ECO:0000313" key="3">
    <source>
        <dbReference type="Proteomes" id="UP000178880"/>
    </source>
</evidence>
<reference evidence="2 3" key="1">
    <citation type="journal article" date="2016" name="Nat. Commun.">
        <title>Thousands of microbial genomes shed light on interconnected biogeochemical processes in an aquifer system.</title>
        <authorList>
            <person name="Anantharaman K."/>
            <person name="Brown C.T."/>
            <person name="Hug L.A."/>
            <person name="Sharon I."/>
            <person name="Castelle C.J."/>
            <person name="Probst A.J."/>
            <person name="Thomas B.C."/>
            <person name="Singh A."/>
            <person name="Wilkins M.J."/>
            <person name="Karaoz U."/>
            <person name="Brodie E.L."/>
            <person name="Williams K.H."/>
            <person name="Hubbard S.S."/>
            <person name="Banfield J.F."/>
        </authorList>
    </citation>
    <scope>NUCLEOTIDE SEQUENCE [LARGE SCALE GENOMIC DNA]</scope>
</reference>
<dbReference type="STRING" id="1798650.A2945_00775"/>
<organism evidence="2 3">
    <name type="scientific">Candidatus Liptonbacteria bacterium RIFCSPLOWO2_01_FULL_52_25</name>
    <dbReference type="NCBI Taxonomy" id="1798650"/>
    <lineage>
        <taxon>Bacteria</taxon>
        <taxon>Candidatus Liptoniibacteriota</taxon>
    </lineage>
</organism>
<keyword evidence="1" id="KW-1133">Transmembrane helix</keyword>
<gene>
    <name evidence="2" type="ORF">A2945_00775</name>
</gene>
<keyword evidence="1" id="KW-0812">Transmembrane</keyword>
<evidence type="ECO:0000256" key="1">
    <source>
        <dbReference type="SAM" id="Phobius"/>
    </source>
</evidence>
<comment type="caution">
    <text evidence="2">The sequence shown here is derived from an EMBL/GenBank/DDBJ whole genome shotgun (WGS) entry which is preliminary data.</text>
</comment>
<evidence type="ECO:0000313" key="2">
    <source>
        <dbReference type="EMBL" id="OGY99376.1"/>
    </source>
</evidence>
<dbReference type="Proteomes" id="UP000178880">
    <property type="component" value="Unassembled WGS sequence"/>
</dbReference>
<keyword evidence="1" id="KW-0472">Membrane</keyword>
<name>A0A1G2CDS4_9BACT</name>
<dbReference type="AlphaFoldDB" id="A0A1G2CDS4"/>
<protein>
    <submittedName>
        <fullName evidence="2">Uncharacterized protein</fullName>
    </submittedName>
</protein>
<dbReference type="EMBL" id="MHLA01000015">
    <property type="protein sequence ID" value="OGY99376.1"/>
    <property type="molecule type" value="Genomic_DNA"/>
</dbReference>
<proteinExistence type="predicted"/>